<dbReference type="InterPro" id="IPR036638">
    <property type="entry name" value="HLH_DNA-bd_sf"/>
</dbReference>
<keyword evidence="4" id="KW-0238">DNA-binding</keyword>
<dbReference type="Proteomes" id="UP000243975">
    <property type="component" value="Unassembled WGS sequence"/>
</dbReference>
<evidence type="ECO:0000259" key="8">
    <source>
        <dbReference type="PROSITE" id="PS50888"/>
    </source>
</evidence>
<gene>
    <name evidence="9" type="ORF">Ccrd_000975</name>
</gene>
<dbReference type="STRING" id="59895.A0A103XU31"/>
<evidence type="ECO:0000256" key="6">
    <source>
        <dbReference type="ARBA" id="ARBA00023242"/>
    </source>
</evidence>
<dbReference type="GO" id="GO:0000978">
    <property type="term" value="F:RNA polymerase II cis-regulatory region sequence-specific DNA binding"/>
    <property type="evidence" value="ECO:0007669"/>
    <property type="project" value="TreeGrafter"/>
</dbReference>
<keyword evidence="3" id="KW-0805">Transcription regulation</keyword>
<dbReference type="SUPFAM" id="SSF47459">
    <property type="entry name" value="HLH, helix-loop-helix DNA-binding domain"/>
    <property type="match status" value="1"/>
</dbReference>
<organism evidence="9 10">
    <name type="scientific">Cynara cardunculus var. scolymus</name>
    <name type="common">Globe artichoke</name>
    <name type="synonym">Cynara scolymus</name>
    <dbReference type="NCBI Taxonomy" id="59895"/>
    <lineage>
        <taxon>Eukaryota</taxon>
        <taxon>Viridiplantae</taxon>
        <taxon>Streptophyta</taxon>
        <taxon>Embryophyta</taxon>
        <taxon>Tracheophyta</taxon>
        <taxon>Spermatophyta</taxon>
        <taxon>Magnoliopsida</taxon>
        <taxon>eudicotyledons</taxon>
        <taxon>Gunneridae</taxon>
        <taxon>Pentapetalae</taxon>
        <taxon>asterids</taxon>
        <taxon>campanulids</taxon>
        <taxon>Asterales</taxon>
        <taxon>Asteraceae</taxon>
        <taxon>Carduoideae</taxon>
        <taxon>Cardueae</taxon>
        <taxon>Carduinae</taxon>
        <taxon>Cynara</taxon>
    </lineage>
</organism>
<dbReference type="GO" id="GO:0046983">
    <property type="term" value="F:protein dimerization activity"/>
    <property type="evidence" value="ECO:0007669"/>
    <property type="project" value="InterPro"/>
</dbReference>
<feature type="domain" description="BHLH" evidence="8">
    <location>
        <begin position="280"/>
        <end position="329"/>
    </location>
</feature>
<dbReference type="InterPro" id="IPR045239">
    <property type="entry name" value="bHLH95_bHLH"/>
</dbReference>
<keyword evidence="10" id="KW-1185">Reference proteome</keyword>
<dbReference type="InterPro" id="IPR011598">
    <property type="entry name" value="bHLH_dom"/>
</dbReference>
<evidence type="ECO:0000256" key="4">
    <source>
        <dbReference type="ARBA" id="ARBA00023125"/>
    </source>
</evidence>
<dbReference type="PROSITE" id="PS50888">
    <property type="entry name" value="BHLH"/>
    <property type="match status" value="1"/>
</dbReference>
<evidence type="ECO:0000256" key="1">
    <source>
        <dbReference type="ARBA" id="ARBA00004123"/>
    </source>
</evidence>
<feature type="compositionally biased region" description="Basic and acidic residues" evidence="7">
    <location>
        <begin position="255"/>
        <end position="277"/>
    </location>
</feature>
<evidence type="ECO:0000256" key="7">
    <source>
        <dbReference type="SAM" id="MobiDB-lite"/>
    </source>
</evidence>
<protein>
    <recommendedName>
        <fullName evidence="8">BHLH domain-containing protein</fullName>
    </recommendedName>
</protein>
<dbReference type="PANTHER" id="PTHR16223:SF238">
    <property type="entry name" value="TRANSCRIPTION FACTOR BHLH114"/>
    <property type="match status" value="1"/>
</dbReference>
<keyword evidence="5" id="KW-0804">Transcription</keyword>
<dbReference type="GO" id="GO:0005634">
    <property type="term" value="C:nucleus"/>
    <property type="evidence" value="ECO:0007669"/>
    <property type="project" value="UniProtKB-SubCell"/>
</dbReference>
<dbReference type="AlphaFoldDB" id="A0A103XU31"/>
<comment type="caution">
    <text evidence="9">The sequence shown here is derived from an EMBL/GenBank/DDBJ whole genome shotgun (WGS) entry which is preliminary data.</text>
</comment>
<sequence>MAKEIQAVVYGGSWWMSPRTAFNRLSCSSVITDMENFGPCWPRDLMDIKSKSSDESLDGSMVFQDIRRRPGGGATTMSPDSSFQMMATAFPDSPMTTNPDWNQDLLFRVQEGLNTFSTSGDGGSKAVTTAEHQRFTMDQPQSLNFITSSGDPATFPVSSTSYDYPSSLLETLYDSSPPPPSQHPLYSFESNSNDFHFVQSLPSMCPKQQVSGHLHLTNSIPFWNASTSTLESPSQFLPSSYKEKQRSSNLTIQPHHQEIRDSGSTEKKSSGELPFKRPWLETPSPLPTFKVRKEKLGDRITALQQLVSPFGKTDTASVLHEAIEYIKLLHDQVNILSAPYMKNGLTKQLQQIHDHKVKDTEGPKQDLRSLGLCLVPVSSMFPVAIETTSGFWTPNFEGSFI</sequence>
<dbReference type="GO" id="GO:0000981">
    <property type="term" value="F:DNA-binding transcription factor activity, RNA polymerase II-specific"/>
    <property type="evidence" value="ECO:0007669"/>
    <property type="project" value="TreeGrafter"/>
</dbReference>
<dbReference type="FunFam" id="4.10.280.10:FF:000032">
    <property type="entry name" value="Transcription factor bHLH123 family"/>
    <property type="match status" value="1"/>
</dbReference>
<evidence type="ECO:0000256" key="2">
    <source>
        <dbReference type="ARBA" id="ARBA00011738"/>
    </source>
</evidence>
<dbReference type="PANTHER" id="PTHR16223">
    <property type="entry name" value="TRANSCRIPTION FACTOR BHLH83-RELATED"/>
    <property type="match status" value="1"/>
</dbReference>
<dbReference type="OMA" id="WWENNTS"/>
<evidence type="ECO:0000256" key="5">
    <source>
        <dbReference type="ARBA" id="ARBA00023163"/>
    </source>
</evidence>
<comment type="subcellular location">
    <subcellularLocation>
        <location evidence="1">Nucleus</location>
    </subcellularLocation>
</comment>
<feature type="region of interest" description="Disordered" evidence="7">
    <location>
        <begin position="234"/>
        <end position="277"/>
    </location>
</feature>
<evidence type="ECO:0000313" key="9">
    <source>
        <dbReference type="EMBL" id="KVH96932.1"/>
    </source>
</evidence>
<evidence type="ECO:0000313" key="10">
    <source>
        <dbReference type="Proteomes" id="UP000243975"/>
    </source>
</evidence>
<dbReference type="Gene3D" id="4.10.280.10">
    <property type="entry name" value="Helix-loop-helix DNA-binding domain"/>
    <property type="match status" value="1"/>
</dbReference>
<comment type="subunit">
    <text evidence="2">Homodimer.</text>
</comment>
<reference evidence="9 10" key="1">
    <citation type="journal article" date="2016" name="Sci. Rep.">
        <title>The genome sequence of the outbreeding globe artichoke constructed de novo incorporating a phase-aware low-pass sequencing strategy of F1 progeny.</title>
        <authorList>
            <person name="Scaglione D."/>
            <person name="Reyes-Chin-Wo S."/>
            <person name="Acquadro A."/>
            <person name="Froenicke L."/>
            <person name="Portis E."/>
            <person name="Beitel C."/>
            <person name="Tirone M."/>
            <person name="Mauro R."/>
            <person name="Lo Monaco A."/>
            <person name="Mauromicale G."/>
            <person name="Faccioli P."/>
            <person name="Cattivelli L."/>
            <person name="Rieseberg L."/>
            <person name="Michelmore R."/>
            <person name="Lanteri S."/>
        </authorList>
    </citation>
    <scope>NUCLEOTIDE SEQUENCE [LARGE SCALE GENOMIC DNA]</scope>
    <source>
        <strain evidence="9">2C</strain>
    </source>
</reference>
<keyword evidence="6" id="KW-0539">Nucleus</keyword>
<dbReference type="Gramene" id="KVH96932">
    <property type="protein sequence ID" value="KVH96932"/>
    <property type="gene ID" value="Ccrd_000975"/>
</dbReference>
<dbReference type="EMBL" id="LEKV01004034">
    <property type="protein sequence ID" value="KVH96932.1"/>
    <property type="molecule type" value="Genomic_DNA"/>
</dbReference>
<name>A0A103XU31_CYNCS</name>
<accession>A0A103XU31</accession>
<proteinExistence type="predicted"/>
<evidence type="ECO:0000256" key="3">
    <source>
        <dbReference type="ARBA" id="ARBA00023015"/>
    </source>
</evidence>
<dbReference type="InterPro" id="IPR045843">
    <property type="entry name" value="IND-like"/>
</dbReference>
<dbReference type="CDD" id="cd11393">
    <property type="entry name" value="bHLH_AtbHLH_like"/>
    <property type="match status" value="1"/>
</dbReference>